<feature type="compositionally biased region" description="Basic and acidic residues" evidence="5">
    <location>
        <begin position="1"/>
        <end position="10"/>
    </location>
</feature>
<evidence type="ECO:0000256" key="5">
    <source>
        <dbReference type="SAM" id="MobiDB-lite"/>
    </source>
</evidence>
<evidence type="ECO:0000256" key="3">
    <source>
        <dbReference type="HAMAP-Rule" id="MF_01151"/>
    </source>
</evidence>
<accession>A0A7W7D205</accession>
<dbReference type="RefSeq" id="WP_184875907.1">
    <property type="nucleotide sequence ID" value="NZ_BOOV01000042.1"/>
</dbReference>
<keyword evidence="2 3" id="KW-0143">Chaperone</keyword>
<comment type="subunit">
    <text evidence="3">Homodimer.</text>
</comment>
<protein>
    <recommendedName>
        <fullName evidence="3">Protein GrpE</fullName>
    </recommendedName>
    <alternativeName>
        <fullName evidence="3">HSP-70 cofactor</fullName>
    </alternativeName>
</protein>
<comment type="function">
    <text evidence="3">Participates actively in the response to hyperosmotic and heat shock by preventing the aggregation of stress-denatured proteins, in association with DnaK and GrpE. It is the nucleotide exchange factor for DnaK and may function as a thermosensor. Unfolded proteins bind initially to DnaJ; upon interaction with the DnaJ-bound protein, DnaK hydrolyzes its bound ATP, resulting in the formation of a stable complex. GrpE releases ADP from DnaK; ATP binding to DnaK triggers the release of the substrate protein, thus completing the reaction cycle. Several rounds of ATP-dependent interactions between DnaJ, DnaK and GrpE are required for fully efficient folding.</text>
</comment>
<proteinExistence type="inferred from homology"/>
<feature type="compositionally biased region" description="Low complexity" evidence="5">
    <location>
        <begin position="11"/>
        <end position="20"/>
    </location>
</feature>
<dbReference type="Pfam" id="PF01025">
    <property type="entry name" value="GrpE"/>
    <property type="match status" value="1"/>
</dbReference>
<evidence type="ECO:0000256" key="2">
    <source>
        <dbReference type="ARBA" id="ARBA00023186"/>
    </source>
</evidence>
<evidence type="ECO:0000313" key="7">
    <source>
        <dbReference type="Proteomes" id="UP000542210"/>
    </source>
</evidence>
<comment type="similarity">
    <text evidence="1 3 4">Belongs to the GrpE family.</text>
</comment>
<evidence type="ECO:0000256" key="1">
    <source>
        <dbReference type="ARBA" id="ARBA00009054"/>
    </source>
</evidence>
<dbReference type="GO" id="GO:0000774">
    <property type="term" value="F:adenyl-nucleotide exchange factor activity"/>
    <property type="evidence" value="ECO:0007669"/>
    <property type="project" value="InterPro"/>
</dbReference>
<sequence>MADRHEERPRGAAAPAADDGPVGGGSPGPVPGAPGTGPLDSGARVSPASRAPEAEEAAEEAGTPVEDMEAKIAELEDRWLRSAAELDNFRKRIARDAERIRTDERDRVVGEWLPIVDNLDLALRHARAADAAESAIIEGVRVVRDQAIGLLARLGFPRHDEVGVPFDPKTHEAMGTVENTEVPAGTVVETVRPGYGEGRHQLRPASVIVSTAPG</sequence>
<dbReference type="SUPFAM" id="SSF58014">
    <property type="entry name" value="Coiled-coil domain of nucleotide exchange factor GrpE"/>
    <property type="match status" value="1"/>
</dbReference>
<gene>
    <name evidence="3" type="primary">grpE</name>
    <name evidence="6" type="ORF">BJ982_000347</name>
</gene>
<dbReference type="GO" id="GO:0051082">
    <property type="term" value="F:unfolded protein binding"/>
    <property type="evidence" value="ECO:0007669"/>
    <property type="project" value="TreeGrafter"/>
</dbReference>
<dbReference type="CDD" id="cd00446">
    <property type="entry name" value="GrpE"/>
    <property type="match status" value="1"/>
</dbReference>
<keyword evidence="3" id="KW-0963">Cytoplasm</keyword>
<dbReference type="AlphaFoldDB" id="A0A7W7D205"/>
<dbReference type="GO" id="GO:0005737">
    <property type="term" value="C:cytoplasm"/>
    <property type="evidence" value="ECO:0007669"/>
    <property type="project" value="UniProtKB-SubCell"/>
</dbReference>
<dbReference type="EMBL" id="JACHND010000001">
    <property type="protein sequence ID" value="MBB4698803.1"/>
    <property type="molecule type" value="Genomic_DNA"/>
</dbReference>
<evidence type="ECO:0000256" key="4">
    <source>
        <dbReference type="RuleBase" id="RU004478"/>
    </source>
</evidence>
<name>A0A7W7D205_9ACTN</name>
<dbReference type="InterPro" id="IPR000740">
    <property type="entry name" value="GrpE"/>
</dbReference>
<dbReference type="InterPro" id="IPR013805">
    <property type="entry name" value="GrpE_CC"/>
</dbReference>
<dbReference type="InterPro" id="IPR009012">
    <property type="entry name" value="GrpE_head"/>
</dbReference>
<evidence type="ECO:0000313" key="6">
    <source>
        <dbReference type="EMBL" id="MBB4698803.1"/>
    </source>
</evidence>
<dbReference type="PANTHER" id="PTHR21237">
    <property type="entry name" value="GRPE PROTEIN"/>
    <property type="match status" value="1"/>
</dbReference>
<keyword evidence="3" id="KW-0346">Stress response</keyword>
<comment type="subcellular location">
    <subcellularLocation>
        <location evidence="3">Cytoplasm</location>
    </subcellularLocation>
</comment>
<feature type="region of interest" description="Disordered" evidence="5">
    <location>
        <begin position="1"/>
        <end position="67"/>
    </location>
</feature>
<dbReference type="GO" id="GO:0051087">
    <property type="term" value="F:protein-folding chaperone binding"/>
    <property type="evidence" value="ECO:0007669"/>
    <property type="project" value="InterPro"/>
</dbReference>
<dbReference type="GO" id="GO:0006457">
    <property type="term" value="P:protein folding"/>
    <property type="evidence" value="ECO:0007669"/>
    <property type="project" value="InterPro"/>
</dbReference>
<dbReference type="GO" id="GO:0042803">
    <property type="term" value="F:protein homodimerization activity"/>
    <property type="evidence" value="ECO:0007669"/>
    <property type="project" value="InterPro"/>
</dbReference>
<reference evidence="6 7" key="1">
    <citation type="submission" date="2020-08" db="EMBL/GenBank/DDBJ databases">
        <title>Sequencing the genomes of 1000 actinobacteria strains.</title>
        <authorList>
            <person name="Klenk H.-P."/>
        </authorList>
    </citation>
    <scope>NUCLEOTIDE SEQUENCE [LARGE SCALE GENOMIC DNA]</scope>
    <source>
        <strain evidence="6 7">DSM 45784</strain>
    </source>
</reference>
<comment type="caution">
    <text evidence="6">The sequence shown here is derived from an EMBL/GenBank/DDBJ whole genome shotgun (WGS) entry which is preliminary data.</text>
</comment>
<organism evidence="6 7">
    <name type="scientific">Sphaerisporangium siamense</name>
    <dbReference type="NCBI Taxonomy" id="795645"/>
    <lineage>
        <taxon>Bacteria</taxon>
        <taxon>Bacillati</taxon>
        <taxon>Actinomycetota</taxon>
        <taxon>Actinomycetes</taxon>
        <taxon>Streptosporangiales</taxon>
        <taxon>Streptosporangiaceae</taxon>
        <taxon>Sphaerisporangium</taxon>
    </lineage>
</organism>
<dbReference type="PRINTS" id="PR00773">
    <property type="entry name" value="GRPEPROTEIN"/>
</dbReference>
<dbReference type="PANTHER" id="PTHR21237:SF23">
    <property type="entry name" value="GRPE PROTEIN HOMOLOG, MITOCHONDRIAL"/>
    <property type="match status" value="1"/>
</dbReference>
<keyword evidence="7" id="KW-1185">Reference proteome</keyword>
<dbReference type="SUPFAM" id="SSF51064">
    <property type="entry name" value="Head domain of nucleotide exchange factor GrpE"/>
    <property type="match status" value="1"/>
</dbReference>
<dbReference type="Gene3D" id="3.90.20.20">
    <property type="match status" value="1"/>
</dbReference>
<dbReference type="Proteomes" id="UP000542210">
    <property type="component" value="Unassembled WGS sequence"/>
</dbReference>
<dbReference type="HAMAP" id="MF_01151">
    <property type="entry name" value="GrpE"/>
    <property type="match status" value="1"/>
</dbReference>
<dbReference type="Gene3D" id="2.30.22.10">
    <property type="entry name" value="Head domain of nucleotide exchange factor GrpE"/>
    <property type="match status" value="1"/>
</dbReference>